<reference evidence="1" key="1">
    <citation type="submission" date="2021-05" db="EMBL/GenBank/DDBJ databases">
        <authorList>
            <person name="Scholz U."/>
            <person name="Mascher M."/>
            <person name="Fiebig A."/>
        </authorList>
    </citation>
    <scope>NUCLEOTIDE SEQUENCE [LARGE SCALE GENOMIC DNA]</scope>
</reference>
<evidence type="ECO:0000313" key="1">
    <source>
        <dbReference type="EnsemblPlants" id="AVESA.00010b.r2.3DG0564220.1.CDS.1"/>
    </source>
</evidence>
<dbReference type="Proteomes" id="UP001732700">
    <property type="component" value="Chromosome 3D"/>
</dbReference>
<reference evidence="1" key="2">
    <citation type="submission" date="2025-09" db="UniProtKB">
        <authorList>
            <consortium name="EnsemblPlants"/>
        </authorList>
    </citation>
    <scope>IDENTIFICATION</scope>
</reference>
<accession>A0ACD5W4K9</accession>
<evidence type="ECO:0000313" key="2">
    <source>
        <dbReference type="Proteomes" id="UP001732700"/>
    </source>
</evidence>
<keyword evidence="2" id="KW-1185">Reference proteome</keyword>
<dbReference type="EnsemblPlants" id="AVESA.00010b.r2.3DG0564220.1">
    <property type="protein sequence ID" value="AVESA.00010b.r2.3DG0564220.1.CDS.1"/>
    <property type="gene ID" value="AVESA.00010b.r2.3DG0564220"/>
</dbReference>
<protein>
    <submittedName>
        <fullName evidence="1">Uncharacterized protein</fullName>
    </submittedName>
</protein>
<name>A0ACD5W4K9_AVESA</name>
<organism evidence="1 2">
    <name type="scientific">Avena sativa</name>
    <name type="common">Oat</name>
    <dbReference type="NCBI Taxonomy" id="4498"/>
    <lineage>
        <taxon>Eukaryota</taxon>
        <taxon>Viridiplantae</taxon>
        <taxon>Streptophyta</taxon>
        <taxon>Embryophyta</taxon>
        <taxon>Tracheophyta</taxon>
        <taxon>Spermatophyta</taxon>
        <taxon>Magnoliopsida</taxon>
        <taxon>Liliopsida</taxon>
        <taxon>Poales</taxon>
        <taxon>Poaceae</taxon>
        <taxon>BOP clade</taxon>
        <taxon>Pooideae</taxon>
        <taxon>Poodae</taxon>
        <taxon>Poeae</taxon>
        <taxon>Poeae Chloroplast Group 1 (Aveneae type)</taxon>
        <taxon>Aveninae</taxon>
        <taxon>Avena</taxon>
    </lineage>
</organism>
<sequence length="326" mass="35057">MEWEPEQQDLGDLGFAGICRETYRVLLRAILPHTKGGLGAAILAALLVANPAAIRAFLSCSDGNASDLVRLVAFVLIEFVCLCVVFMLALVCTAAYVFRVASLYCTDGDSVATGRILRNLPRAPFWRFYHTFTQVAPFATYIFFGGLACLVFLQLDASDPDKVIVLPLRVLGGAACLAGAAYVSVVSRLACVVSVLEDAVLFGAVRKSRALLAGKFWAAAAVFVPLDGCFLALQTSLLVMISEDAMDLWLQVVAGTAIAVALWAVLVVTLVAQPVVYMVCKNHHHEVVDKVHLNYVGEYQRLGVDADNGVELQPVNTAPQPTATRP</sequence>
<proteinExistence type="predicted"/>